<organism evidence="3 4">
    <name type="scientific">Dreissena polymorpha</name>
    <name type="common">Zebra mussel</name>
    <name type="synonym">Mytilus polymorpha</name>
    <dbReference type="NCBI Taxonomy" id="45954"/>
    <lineage>
        <taxon>Eukaryota</taxon>
        <taxon>Metazoa</taxon>
        <taxon>Spiralia</taxon>
        <taxon>Lophotrochozoa</taxon>
        <taxon>Mollusca</taxon>
        <taxon>Bivalvia</taxon>
        <taxon>Autobranchia</taxon>
        <taxon>Heteroconchia</taxon>
        <taxon>Euheterodonta</taxon>
        <taxon>Imparidentia</taxon>
        <taxon>Neoheterodontei</taxon>
        <taxon>Myida</taxon>
        <taxon>Dreissenoidea</taxon>
        <taxon>Dreissenidae</taxon>
        <taxon>Dreissena</taxon>
    </lineage>
</organism>
<evidence type="ECO:0000259" key="2">
    <source>
        <dbReference type="Pfam" id="PF15797"/>
    </source>
</evidence>
<gene>
    <name evidence="3" type="ORF">DPMN_087878</name>
</gene>
<dbReference type="PANTHER" id="PTHR34394">
    <property type="entry name" value="SIMILAR TO RIKEN CDNA 2310022B05"/>
    <property type="match status" value="1"/>
</dbReference>
<feature type="domain" description="DUF4706" evidence="2">
    <location>
        <begin position="7"/>
        <end position="112"/>
    </location>
</feature>
<feature type="region of interest" description="Disordered" evidence="1">
    <location>
        <begin position="118"/>
        <end position="152"/>
    </location>
</feature>
<sequence length="389" mass="43692">MDDRYVQYLSSVNPIAKKIVKDEERLAYALQHQWKHLSFKEQELLIDDYLVDLTTREKYSALDKPLTNKTSFPKYKIDTGDKIVLDFDNDCWTWQDDHSSPFNWRTKSQQDLTLDDLEPDTLCKVPTKGKRKESSSETLSENDADKENQTSEREFSVLSYGAVWRSSELLRGIEQPKLQKRSSGLESIKTTENGIIETEPVSIPTHIPDKVNYAFKASADNLSSSPGSLEIIRSPSLSSGEILSGSLSSSQSREHVPAGAQHQRLVKSVSKSVKSLISNKSRSEKDSNSLVAMIDDERHAFDNPVLESDFTSFVNQGHDDEDTSSSTPSPYRMLLKEPGSVEMSRGDNSDLLGNDDSFQDEVIKIQTEESASLNASSLSKTGFDFLDNW</sequence>
<reference evidence="3" key="2">
    <citation type="submission" date="2020-11" db="EMBL/GenBank/DDBJ databases">
        <authorList>
            <person name="McCartney M.A."/>
            <person name="Auch B."/>
            <person name="Kono T."/>
            <person name="Mallez S."/>
            <person name="Becker A."/>
            <person name="Gohl D.M."/>
            <person name="Silverstein K.A.T."/>
            <person name="Koren S."/>
            <person name="Bechman K.B."/>
            <person name="Herman A."/>
            <person name="Abrahante J.E."/>
            <person name="Garbe J."/>
        </authorList>
    </citation>
    <scope>NUCLEOTIDE SEQUENCE</scope>
    <source>
        <strain evidence="3">Duluth1</strain>
        <tissue evidence="3">Whole animal</tissue>
    </source>
</reference>
<dbReference type="InterPro" id="IPR031600">
    <property type="entry name" value="DUF4706"/>
</dbReference>
<feature type="compositionally biased region" description="Low complexity" evidence="1">
    <location>
        <begin position="242"/>
        <end position="251"/>
    </location>
</feature>
<dbReference type="EMBL" id="JAIWYP010000003">
    <property type="protein sequence ID" value="KAH3845597.1"/>
    <property type="molecule type" value="Genomic_DNA"/>
</dbReference>
<protein>
    <recommendedName>
        <fullName evidence="2">DUF4706 domain-containing protein</fullName>
    </recommendedName>
</protein>
<feature type="region of interest" description="Disordered" evidence="1">
    <location>
        <begin position="242"/>
        <end position="265"/>
    </location>
</feature>
<dbReference type="OrthoDB" id="5984457at2759"/>
<dbReference type="AlphaFoldDB" id="A0A9D4QWT0"/>
<dbReference type="Pfam" id="PF15797">
    <property type="entry name" value="DUF4706"/>
    <property type="match status" value="1"/>
</dbReference>
<reference evidence="3" key="1">
    <citation type="journal article" date="2019" name="bioRxiv">
        <title>The Genome of the Zebra Mussel, Dreissena polymorpha: A Resource for Invasive Species Research.</title>
        <authorList>
            <person name="McCartney M.A."/>
            <person name="Auch B."/>
            <person name="Kono T."/>
            <person name="Mallez S."/>
            <person name="Zhang Y."/>
            <person name="Obille A."/>
            <person name="Becker A."/>
            <person name="Abrahante J.E."/>
            <person name="Garbe J."/>
            <person name="Badalamenti J.P."/>
            <person name="Herman A."/>
            <person name="Mangelson H."/>
            <person name="Liachko I."/>
            <person name="Sullivan S."/>
            <person name="Sone E.D."/>
            <person name="Koren S."/>
            <person name="Silverstein K.A.T."/>
            <person name="Beckman K.B."/>
            <person name="Gohl D.M."/>
        </authorList>
    </citation>
    <scope>NUCLEOTIDE SEQUENCE</scope>
    <source>
        <strain evidence="3">Duluth1</strain>
        <tissue evidence="3">Whole animal</tissue>
    </source>
</reference>
<keyword evidence="4" id="KW-1185">Reference proteome</keyword>
<evidence type="ECO:0000313" key="4">
    <source>
        <dbReference type="Proteomes" id="UP000828390"/>
    </source>
</evidence>
<feature type="region of interest" description="Disordered" evidence="1">
    <location>
        <begin position="313"/>
        <end position="333"/>
    </location>
</feature>
<dbReference type="PANTHER" id="PTHR34394:SF1">
    <property type="entry name" value="SIMILAR TO RIKEN CDNA 2310022B05"/>
    <property type="match status" value="1"/>
</dbReference>
<comment type="caution">
    <text evidence="3">The sequence shown here is derived from an EMBL/GenBank/DDBJ whole genome shotgun (WGS) entry which is preliminary data.</text>
</comment>
<dbReference type="Proteomes" id="UP000828390">
    <property type="component" value="Unassembled WGS sequence"/>
</dbReference>
<name>A0A9D4QWT0_DREPO</name>
<proteinExistence type="predicted"/>
<evidence type="ECO:0000256" key="1">
    <source>
        <dbReference type="SAM" id="MobiDB-lite"/>
    </source>
</evidence>
<feature type="compositionally biased region" description="Basic and acidic residues" evidence="1">
    <location>
        <begin position="143"/>
        <end position="152"/>
    </location>
</feature>
<evidence type="ECO:0000313" key="3">
    <source>
        <dbReference type="EMBL" id="KAH3845597.1"/>
    </source>
</evidence>
<accession>A0A9D4QWT0</accession>